<evidence type="ECO:0000313" key="2">
    <source>
        <dbReference type="EMBL" id="CAG8469601.1"/>
    </source>
</evidence>
<proteinExistence type="predicted"/>
<dbReference type="Proteomes" id="UP000789831">
    <property type="component" value="Unassembled WGS sequence"/>
</dbReference>
<organism evidence="2 3">
    <name type="scientific">Ambispora gerdemannii</name>
    <dbReference type="NCBI Taxonomy" id="144530"/>
    <lineage>
        <taxon>Eukaryota</taxon>
        <taxon>Fungi</taxon>
        <taxon>Fungi incertae sedis</taxon>
        <taxon>Mucoromycota</taxon>
        <taxon>Glomeromycotina</taxon>
        <taxon>Glomeromycetes</taxon>
        <taxon>Archaeosporales</taxon>
        <taxon>Ambisporaceae</taxon>
        <taxon>Ambispora</taxon>
    </lineage>
</organism>
<dbReference type="InterPro" id="IPR006571">
    <property type="entry name" value="TLDc_dom"/>
</dbReference>
<feature type="domain" description="TLDc" evidence="1">
    <location>
        <begin position="120"/>
        <end position="301"/>
    </location>
</feature>
<comment type="caution">
    <text evidence="2">The sequence shown here is derived from an EMBL/GenBank/DDBJ whole genome shotgun (WGS) entry which is preliminary data.</text>
</comment>
<protein>
    <submittedName>
        <fullName evidence="2">12239_t:CDS:1</fullName>
    </submittedName>
</protein>
<dbReference type="AlphaFoldDB" id="A0A9N8W2E7"/>
<dbReference type="EMBL" id="CAJVPL010000230">
    <property type="protein sequence ID" value="CAG8469601.1"/>
    <property type="molecule type" value="Genomic_DNA"/>
</dbReference>
<accession>A0A9N8W2E7</accession>
<evidence type="ECO:0000313" key="3">
    <source>
        <dbReference type="Proteomes" id="UP000789831"/>
    </source>
</evidence>
<dbReference type="OrthoDB" id="298084at2759"/>
<keyword evidence="3" id="KW-1185">Reference proteome</keyword>
<name>A0A9N8W2E7_9GLOM</name>
<evidence type="ECO:0000259" key="1">
    <source>
        <dbReference type="PROSITE" id="PS51886"/>
    </source>
</evidence>
<gene>
    <name evidence="2" type="ORF">AGERDE_LOCUS2670</name>
</gene>
<sequence length="307" mass="34694">MSSKYLTILCRDFGQMLEEADDDYNVIIEVGEKPNIWTDEHFKTLETKLQNLIPFIGFSQFNSAQFTQQVKPYKQILPIKLYTELENKFSPKSPIPKPTIPSAVTIAPQMVPRNGSINSVLINTRHLGILSTWIGRKDDNPFKDGNIVHDFRVIPYQLKLLLRGTRDGFSPGAFHNKCDSKDATIVVMKIRGSGQLIGGYNPIGWSSKNMWVNSRYCFIFSFDDGMGLHKSVLSRIVDPSRAILCSQMIGACFGSGDLVMGGARSDFDMDLACSSNIQSYEKTITSLDRFSVEEYEVFQVMRRLRTC</sequence>
<reference evidence="2" key="1">
    <citation type="submission" date="2021-06" db="EMBL/GenBank/DDBJ databases">
        <authorList>
            <person name="Kallberg Y."/>
            <person name="Tangrot J."/>
            <person name="Rosling A."/>
        </authorList>
    </citation>
    <scope>NUCLEOTIDE SEQUENCE</scope>
    <source>
        <strain evidence="2">MT106</strain>
    </source>
</reference>
<dbReference type="PROSITE" id="PS51886">
    <property type="entry name" value="TLDC"/>
    <property type="match status" value="1"/>
</dbReference>
<dbReference type="Pfam" id="PF07534">
    <property type="entry name" value="TLD"/>
    <property type="match status" value="1"/>
</dbReference>